<dbReference type="AlphaFoldDB" id="A0AAN5CXZ4"/>
<dbReference type="EMBL" id="BTRK01000005">
    <property type="protein sequence ID" value="GMR52744.1"/>
    <property type="molecule type" value="Genomic_DNA"/>
</dbReference>
<accession>A0AAN5CXZ4</accession>
<organism evidence="1 2">
    <name type="scientific">Pristionchus mayeri</name>
    <dbReference type="NCBI Taxonomy" id="1317129"/>
    <lineage>
        <taxon>Eukaryota</taxon>
        <taxon>Metazoa</taxon>
        <taxon>Ecdysozoa</taxon>
        <taxon>Nematoda</taxon>
        <taxon>Chromadorea</taxon>
        <taxon>Rhabditida</taxon>
        <taxon>Rhabditina</taxon>
        <taxon>Diplogasteromorpha</taxon>
        <taxon>Diplogasteroidea</taxon>
        <taxon>Neodiplogasteridae</taxon>
        <taxon>Pristionchus</taxon>
    </lineage>
</organism>
<evidence type="ECO:0000313" key="1">
    <source>
        <dbReference type="EMBL" id="GMR52744.1"/>
    </source>
</evidence>
<reference evidence="2" key="1">
    <citation type="submission" date="2022-10" db="EMBL/GenBank/DDBJ databases">
        <title>Genome assembly of Pristionchus species.</title>
        <authorList>
            <person name="Yoshida K."/>
            <person name="Sommer R.J."/>
        </authorList>
    </citation>
    <scope>NUCLEOTIDE SEQUENCE [LARGE SCALE GENOMIC DNA]</scope>
    <source>
        <strain evidence="2">RS5460</strain>
    </source>
</reference>
<feature type="non-terminal residue" evidence="1">
    <location>
        <position position="1"/>
    </location>
</feature>
<dbReference type="Proteomes" id="UP001328107">
    <property type="component" value="Unassembled WGS sequence"/>
</dbReference>
<protein>
    <submittedName>
        <fullName evidence="1">Uncharacterized protein</fullName>
    </submittedName>
</protein>
<evidence type="ECO:0000313" key="2">
    <source>
        <dbReference type="Proteomes" id="UP001328107"/>
    </source>
</evidence>
<name>A0AAN5CXZ4_9BILA</name>
<sequence>RRHDAGVYGLDDWEAYATATGGVTDQRLHLKSLQKEDLASSSGADESFSVLVVFVEQVAQLVHYGVVFSLRELRRRDEVFDVILA</sequence>
<gene>
    <name evidence="1" type="ORF">PMAYCL1PPCAC_22939</name>
</gene>
<proteinExistence type="predicted"/>
<comment type="caution">
    <text evidence="1">The sequence shown here is derived from an EMBL/GenBank/DDBJ whole genome shotgun (WGS) entry which is preliminary data.</text>
</comment>
<keyword evidence="2" id="KW-1185">Reference proteome</keyword>
<feature type="non-terminal residue" evidence="1">
    <location>
        <position position="85"/>
    </location>
</feature>